<evidence type="ECO:0000256" key="1">
    <source>
        <dbReference type="ARBA" id="ARBA00005594"/>
    </source>
</evidence>
<comment type="caution">
    <text evidence="8">Lacks conserved residue(s) required for the propagation of feature annotation.</text>
</comment>
<dbReference type="AlphaFoldDB" id="A0A0S1SKD7"/>
<evidence type="ECO:0000256" key="7">
    <source>
        <dbReference type="ARBA" id="ARBA00047469"/>
    </source>
</evidence>
<dbReference type="Proteomes" id="UP000069135">
    <property type="component" value="Chromosome"/>
</dbReference>
<dbReference type="SUPFAM" id="SSF50677">
    <property type="entry name" value="ValRS/IleRS/LeuRS editing domain"/>
    <property type="match status" value="1"/>
</dbReference>
<dbReference type="PANTHER" id="PTHR43740:SF2">
    <property type="entry name" value="LEUCINE--TRNA LIGASE, MITOCHONDRIAL"/>
    <property type="match status" value="1"/>
</dbReference>
<dbReference type="SUPFAM" id="SSF52374">
    <property type="entry name" value="Nucleotidylyl transferase"/>
    <property type="match status" value="1"/>
</dbReference>
<dbReference type="InterPro" id="IPR009008">
    <property type="entry name" value="Val/Leu/Ile-tRNA-synth_edit"/>
</dbReference>
<dbReference type="Pfam" id="PF00133">
    <property type="entry name" value="tRNA-synt_1"/>
    <property type="match status" value="1"/>
</dbReference>
<dbReference type="PRINTS" id="PR00985">
    <property type="entry name" value="TRNASYNTHLEU"/>
</dbReference>
<keyword evidence="5 8" id="KW-0648">Protein biosynthesis</keyword>
<dbReference type="GO" id="GO:0005524">
    <property type="term" value="F:ATP binding"/>
    <property type="evidence" value="ECO:0007669"/>
    <property type="project" value="UniProtKB-UniRule"/>
</dbReference>
<accession>A0A0S1SKD7</accession>
<dbReference type="Pfam" id="PF09334">
    <property type="entry name" value="tRNA-synt_1g"/>
    <property type="match status" value="1"/>
</dbReference>
<dbReference type="PANTHER" id="PTHR43740">
    <property type="entry name" value="LEUCYL-TRNA SYNTHETASE"/>
    <property type="match status" value="1"/>
</dbReference>
<protein>
    <recommendedName>
        <fullName evidence="8">Leucine--tRNA ligase</fullName>
        <ecNumber evidence="8">6.1.1.4</ecNumber>
    </recommendedName>
    <alternativeName>
        <fullName evidence="8">Leucyl-tRNA synthetase</fullName>
        <shortName evidence="8">LeuRS</shortName>
    </alternativeName>
</protein>
<organism evidence="14 15">
    <name type="scientific">Candidatus Peribacter riflensis</name>
    <dbReference type="NCBI Taxonomy" id="1735162"/>
    <lineage>
        <taxon>Bacteria</taxon>
        <taxon>Candidatus Peregrinibacteriota</taxon>
        <taxon>Candidatus Peribacteria</taxon>
        <taxon>Candidatus Peribacterales</taxon>
        <taxon>Candidatus Peribacteraceae</taxon>
        <taxon>Candidatus Peribacter</taxon>
    </lineage>
</organism>
<dbReference type="InterPro" id="IPR025709">
    <property type="entry name" value="Leu_tRNA-synth_edit"/>
</dbReference>
<reference evidence="14 15" key="2">
    <citation type="journal article" date="2016" name="PeerJ">
        <title>Analysis of five complete genome sequences for members of the class Peribacteria in the recently recognized Peregrinibacteria bacterial phylum.</title>
        <authorList>
            <person name="Anantharaman K."/>
            <person name="Brown C.T."/>
            <person name="Burstein D."/>
            <person name="Castelle C.J."/>
            <person name="Probst A.J."/>
            <person name="Thomas B.C."/>
            <person name="Williams K.H."/>
            <person name="Banfield J.F."/>
        </authorList>
    </citation>
    <scope>NUCLEOTIDE SEQUENCE [LARGE SCALE GENOMIC DNA]</scope>
    <source>
        <strain evidence="14">RIFOXYD1_FULL_PER-ii_59_16</strain>
    </source>
</reference>
<dbReference type="NCBIfam" id="TIGR00396">
    <property type="entry name" value="leuS_bact"/>
    <property type="match status" value="1"/>
</dbReference>
<evidence type="ECO:0000259" key="11">
    <source>
        <dbReference type="Pfam" id="PF08264"/>
    </source>
</evidence>
<evidence type="ECO:0000256" key="3">
    <source>
        <dbReference type="ARBA" id="ARBA00022741"/>
    </source>
</evidence>
<accession>A0A0S1SSV2</accession>
<keyword evidence="2 8" id="KW-0436">Ligase</keyword>
<sequence length="820" mass="93735">MRDAFDPSAIEAKWQKKWEEAHIYETDLKKAKDPYYSLVMFPYPSGDKLHVGHWYNFAPADSYARFMRMKGHDVMEPMGFDAFGLPAENYAIKSGIHPDQSTRSNVQTMVKQLRRMGCMYDWSKMVNTSTPEYYRWTQWLFLQMYERKLALKKEAPVNFCSKCQTVLANEQAQDGTCDRCGTTVIQKNLSQWFWKITDYAERLLEGLDNLDWPEKTKSMQRNWIGKKHGINITYEVEGTQEKIVCFTTRPDTNFGATFVVLAPEHPFVRKVFERKIDPTKGENRADHVRWYYDQSLKKTELERQEEGTKKTGEFTGFYAINQLNGYRMPIWVSDFVLGGFGTGAVVGVPGHDVRDFAFAREFKLPVIRVVVARDGDTSPIERIEQVQEAEGTMINSQFLDGMNIHDATKRIMSYMEDKGMGQIVTHYRLRDWLISRQRYWGAPIPIVYDPEGKPHPIPEKHLPWLLPTDVAFKPTGKSPLTESKEFIKRTEKLFGKGWIPEFDTMDTFVCSSFYYLRFLAEGDERRLVDPTIEKNWMPVSSYIGGPEHACMHLIYARFVMMALKDFGFVSHEEPFKKLVHQGLITHKGAKMSKSKGNVVSPDSFIERYGSDVFRMYLMFMGPFTDGGDWNDLGIKGIDRFVKRMYALCTEKVNKKVDQENVSAALHRTIKKVSSDIEGLRFNTAISALMEFLNLLEQAGGVNVETAKILVRLLAPLAPHLSEELWEVLGGPSSAKASEGKKGFVIEQKWPAFDAALTKASTHIIAVQVNGKLRGEIEVDAATPKEEVLQKAKAHANVQKFLTGKVKKEIYVAGKLVSLVV</sequence>
<feature type="domain" description="Methionyl/Valyl/Leucyl/Isoleucyl-tRNA synthetase anticodon-binding" evidence="11">
    <location>
        <begin position="663"/>
        <end position="787"/>
    </location>
</feature>
<feature type="binding site" evidence="8">
    <location>
        <position position="593"/>
    </location>
    <ligand>
        <name>ATP</name>
        <dbReference type="ChEBI" id="CHEBI:30616"/>
    </ligand>
</feature>
<keyword evidence="6 8" id="KW-0030">Aminoacyl-tRNA synthetase</keyword>
<dbReference type="InterPro" id="IPR015413">
    <property type="entry name" value="Methionyl/Leucyl_tRNA_Synth"/>
</dbReference>
<dbReference type="HAMAP" id="MF_00049_B">
    <property type="entry name" value="Leu_tRNA_synth_B"/>
    <property type="match status" value="1"/>
</dbReference>
<gene>
    <name evidence="8" type="primary">leuS</name>
    <name evidence="14" type="ORF">PeribacterD1_0321</name>
</gene>
<accession>A0A0S1SUX5</accession>
<evidence type="ECO:0000256" key="9">
    <source>
        <dbReference type="RuleBase" id="RU363039"/>
    </source>
</evidence>
<dbReference type="GO" id="GO:0005829">
    <property type="term" value="C:cytosol"/>
    <property type="evidence" value="ECO:0007669"/>
    <property type="project" value="TreeGrafter"/>
</dbReference>
<keyword evidence="8" id="KW-0963">Cytoplasm</keyword>
<dbReference type="Gene3D" id="3.10.20.590">
    <property type="match status" value="1"/>
</dbReference>
<evidence type="ECO:0000259" key="13">
    <source>
        <dbReference type="Pfam" id="PF13603"/>
    </source>
</evidence>
<dbReference type="Gene3D" id="1.10.730.10">
    <property type="entry name" value="Isoleucyl-tRNA Synthetase, Domain 1"/>
    <property type="match status" value="1"/>
</dbReference>
<evidence type="ECO:0000256" key="4">
    <source>
        <dbReference type="ARBA" id="ARBA00022840"/>
    </source>
</evidence>
<feature type="short sequence motif" description="'KMSKS' region" evidence="8">
    <location>
        <begin position="590"/>
        <end position="594"/>
    </location>
</feature>
<dbReference type="Pfam" id="PF08264">
    <property type="entry name" value="Anticodon_1"/>
    <property type="match status" value="1"/>
</dbReference>
<accession>A0A0S1SM57</accession>
<name>A0A0S1SKD7_9BACT</name>
<dbReference type="PATRIC" id="fig|1735161.3.peg.321"/>
<evidence type="ECO:0000256" key="8">
    <source>
        <dbReference type="HAMAP-Rule" id="MF_00049"/>
    </source>
</evidence>
<comment type="subcellular location">
    <subcellularLocation>
        <location evidence="8">Cytoplasm</location>
    </subcellularLocation>
</comment>
<dbReference type="Gene3D" id="3.40.50.620">
    <property type="entry name" value="HUPs"/>
    <property type="match status" value="2"/>
</dbReference>
<evidence type="ECO:0000259" key="10">
    <source>
        <dbReference type="Pfam" id="PF00133"/>
    </source>
</evidence>
<comment type="similarity">
    <text evidence="1 8 9">Belongs to the class-I aminoacyl-tRNA synthetase family.</text>
</comment>
<dbReference type="STRING" id="1735162.PeribacterB2_0321"/>
<feature type="domain" description="Aminoacyl-tRNA synthetase class Ia" evidence="10">
    <location>
        <begin position="429"/>
        <end position="618"/>
    </location>
</feature>
<evidence type="ECO:0000256" key="5">
    <source>
        <dbReference type="ARBA" id="ARBA00022917"/>
    </source>
</evidence>
<keyword evidence="3 8" id="KW-0547">Nucleotide-binding</keyword>
<dbReference type="Pfam" id="PF13603">
    <property type="entry name" value="tRNA-synt_1_2"/>
    <property type="match status" value="1"/>
</dbReference>
<evidence type="ECO:0000256" key="6">
    <source>
        <dbReference type="ARBA" id="ARBA00023146"/>
    </source>
</evidence>
<comment type="catalytic activity">
    <reaction evidence="7 8">
        <text>tRNA(Leu) + L-leucine + ATP = L-leucyl-tRNA(Leu) + AMP + diphosphate</text>
        <dbReference type="Rhea" id="RHEA:11688"/>
        <dbReference type="Rhea" id="RHEA-COMP:9613"/>
        <dbReference type="Rhea" id="RHEA-COMP:9622"/>
        <dbReference type="ChEBI" id="CHEBI:30616"/>
        <dbReference type="ChEBI" id="CHEBI:33019"/>
        <dbReference type="ChEBI" id="CHEBI:57427"/>
        <dbReference type="ChEBI" id="CHEBI:78442"/>
        <dbReference type="ChEBI" id="CHEBI:78494"/>
        <dbReference type="ChEBI" id="CHEBI:456215"/>
        <dbReference type="EC" id="6.1.1.4"/>
    </reaction>
</comment>
<evidence type="ECO:0000256" key="2">
    <source>
        <dbReference type="ARBA" id="ARBA00022598"/>
    </source>
</evidence>
<evidence type="ECO:0000313" key="14">
    <source>
        <dbReference type="EMBL" id="ALM13019.1"/>
    </source>
</evidence>
<dbReference type="GO" id="GO:0002161">
    <property type="term" value="F:aminoacyl-tRNA deacylase activity"/>
    <property type="evidence" value="ECO:0007669"/>
    <property type="project" value="InterPro"/>
</dbReference>
<dbReference type="InterPro" id="IPR009080">
    <property type="entry name" value="tRNAsynth_Ia_anticodon-bd"/>
</dbReference>
<dbReference type="InterPro" id="IPR013155">
    <property type="entry name" value="M/V/L/I-tRNA-synth_anticd-bd"/>
</dbReference>
<proteinExistence type="inferred from homology"/>
<dbReference type="InterPro" id="IPR002302">
    <property type="entry name" value="Leu-tRNA-ligase"/>
</dbReference>
<dbReference type="EC" id="6.1.1.4" evidence="8"/>
<feature type="domain" description="Leucyl-tRNA synthetase editing" evidence="13">
    <location>
        <begin position="221"/>
        <end position="415"/>
    </location>
</feature>
<evidence type="ECO:0000313" key="15">
    <source>
        <dbReference type="Proteomes" id="UP000069135"/>
    </source>
</evidence>
<dbReference type="FunFam" id="1.10.730.10:FF:000002">
    <property type="entry name" value="Leucine--tRNA ligase"/>
    <property type="match status" value="1"/>
</dbReference>
<dbReference type="CDD" id="cd00812">
    <property type="entry name" value="LeuRS_core"/>
    <property type="match status" value="1"/>
</dbReference>
<keyword evidence="4 8" id="KW-0067">ATP-binding</keyword>
<dbReference type="KEGG" id="prf:PeribacterA2_0321"/>
<dbReference type="InterPro" id="IPR002300">
    <property type="entry name" value="aa-tRNA-synth_Ia"/>
</dbReference>
<dbReference type="GO" id="GO:0006429">
    <property type="term" value="P:leucyl-tRNA aminoacylation"/>
    <property type="evidence" value="ECO:0007669"/>
    <property type="project" value="UniProtKB-UniRule"/>
</dbReference>
<dbReference type="FunFam" id="3.40.50.620:FF:000003">
    <property type="entry name" value="Leucine--tRNA ligase"/>
    <property type="match status" value="1"/>
</dbReference>
<accession>A0A0S1SIK5</accession>
<dbReference type="InterPro" id="IPR014729">
    <property type="entry name" value="Rossmann-like_a/b/a_fold"/>
</dbReference>
<dbReference type="CDD" id="cd07958">
    <property type="entry name" value="Anticodon_Ia_Leu_BEm"/>
    <property type="match status" value="1"/>
</dbReference>
<reference evidence="15" key="1">
    <citation type="submission" date="2015-10" db="EMBL/GenBank/DDBJ databases">
        <title>Analysis of five complete genome sequences for members of the class Peribacteria in the recently recognized Peregrinibacteria bacterial phylum.</title>
        <authorList>
            <person name="Anantharaman K."/>
            <person name="Brown C.T."/>
            <person name="Burstein D."/>
            <person name="Castelle C.J."/>
            <person name="Probst A.J."/>
            <person name="Thomas B.C."/>
            <person name="Williams K.H."/>
            <person name="Banfield J.F."/>
        </authorList>
    </citation>
    <scope>NUCLEOTIDE SEQUENCE [LARGE SCALE GENOMIC DNA]</scope>
</reference>
<dbReference type="EMBL" id="CP013065">
    <property type="protein sequence ID" value="ALM13019.1"/>
    <property type="molecule type" value="Genomic_DNA"/>
</dbReference>
<feature type="domain" description="Methionyl/Leucyl tRNA synthetase" evidence="12">
    <location>
        <begin position="41"/>
        <end position="182"/>
    </location>
</feature>
<dbReference type="GO" id="GO:0004823">
    <property type="term" value="F:leucine-tRNA ligase activity"/>
    <property type="evidence" value="ECO:0007669"/>
    <property type="project" value="UniProtKB-UniRule"/>
</dbReference>
<dbReference type="SUPFAM" id="SSF47323">
    <property type="entry name" value="Anticodon-binding domain of a subclass of class I aminoacyl-tRNA synthetases"/>
    <property type="match status" value="1"/>
</dbReference>
<evidence type="ECO:0000259" key="12">
    <source>
        <dbReference type="Pfam" id="PF09334"/>
    </source>
</evidence>